<gene>
    <name evidence="2" type="ORF">A2627_00095</name>
</gene>
<dbReference type="Proteomes" id="UP000178851">
    <property type="component" value="Unassembled WGS sequence"/>
</dbReference>
<accession>A0A1F7YCW6</accession>
<proteinExistence type="predicted"/>
<name>A0A1F7YCW6_9BACT</name>
<comment type="caution">
    <text evidence="2">The sequence shown here is derived from an EMBL/GenBank/DDBJ whole genome shotgun (WGS) entry which is preliminary data.</text>
</comment>
<keyword evidence="1" id="KW-0472">Membrane</keyword>
<evidence type="ECO:0000313" key="3">
    <source>
        <dbReference type="Proteomes" id="UP000178851"/>
    </source>
</evidence>
<protein>
    <submittedName>
        <fullName evidence="2">Uncharacterized protein</fullName>
    </submittedName>
</protein>
<keyword evidence="1" id="KW-1133">Transmembrane helix</keyword>
<feature type="transmembrane region" description="Helical" evidence="1">
    <location>
        <begin position="21"/>
        <end position="42"/>
    </location>
</feature>
<organism evidence="2 3">
    <name type="scientific">Candidatus Woesebacteria bacterium RIFCSPHIGHO2_01_FULL_39_28</name>
    <dbReference type="NCBI Taxonomy" id="1802496"/>
    <lineage>
        <taxon>Bacteria</taxon>
        <taxon>Candidatus Woeseibacteriota</taxon>
    </lineage>
</organism>
<evidence type="ECO:0000313" key="2">
    <source>
        <dbReference type="EMBL" id="OGM25156.1"/>
    </source>
</evidence>
<dbReference type="AlphaFoldDB" id="A0A1F7YCW6"/>
<evidence type="ECO:0000256" key="1">
    <source>
        <dbReference type="SAM" id="Phobius"/>
    </source>
</evidence>
<dbReference type="EMBL" id="MGGI01000022">
    <property type="protein sequence ID" value="OGM25156.1"/>
    <property type="molecule type" value="Genomic_DNA"/>
</dbReference>
<keyword evidence="1" id="KW-0812">Transmembrane</keyword>
<reference evidence="2 3" key="1">
    <citation type="journal article" date="2016" name="Nat. Commun.">
        <title>Thousands of microbial genomes shed light on interconnected biogeochemical processes in an aquifer system.</title>
        <authorList>
            <person name="Anantharaman K."/>
            <person name="Brown C.T."/>
            <person name="Hug L.A."/>
            <person name="Sharon I."/>
            <person name="Castelle C.J."/>
            <person name="Probst A.J."/>
            <person name="Thomas B.C."/>
            <person name="Singh A."/>
            <person name="Wilkins M.J."/>
            <person name="Karaoz U."/>
            <person name="Brodie E.L."/>
            <person name="Williams K.H."/>
            <person name="Hubbard S.S."/>
            <person name="Banfield J.F."/>
        </authorList>
    </citation>
    <scope>NUCLEOTIDE SEQUENCE [LARGE SCALE GENOMIC DNA]</scope>
</reference>
<sequence>MGKLLDILNKLVQNKIVNKKVLITVLSLGVLISLGVGLFIFLGPRPKKEEKKLINFEPEVTPIFQLKPEEIKAVSDPAKNAEAVKNLAQKAAVLDITACTPSIPILEVKQNESFTVKNSGPKDLSMVIHGEKNYIIPSKGEVKILANFTTGPGSYNYGCDAEDNTIGLILVIK</sequence>